<organism evidence="2 3">
    <name type="scientific">Symbiodinium necroappetens</name>
    <dbReference type="NCBI Taxonomy" id="1628268"/>
    <lineage>
        <taxon>Eukaryota</taxon>
        <taxon>Sar</taxon>
        <taxon>Alveolata</taxon>
        <taxon>Dinophyceae</taxon>
        <taxon>Suessiales</taxon>
        <taxon>Symbiodiniaceae</taxon>
        <taxon>Symbiodinium</taxon>
    </lineage>
</organism>
<feature type="compositionally biased region" description="Acidic residues" evidence="1">
    <location>
        <begin position="28"/>
        <end position="63"/>
    </location>
</feature>
<comment type="caution">
    <text evidence="2">The sequence shown here is derived from an EMBL/GenBank/DDBJ whole genome shotgun (WGS) entry which is preliminary data.</text>
</comment>
<evidence type="ECO:0000256" key="1">
    <source>
        <dbReference type="SAM" id="MobiDB-lite"/>
    </source>
</evidence>
<gene>
    <name evidence="2" type="ORF">SNEC2469_LOCUS3874</name>
</gene>
<sequence>EESVQKLYSLIRRKRKEWAAAARRAREDEFDEDAEEEQEEHDEEGDNGDEGWDDNENSDEPDKDEQGPGDPADEGGNEEVDEGGNEEGEEEAEDNDDPILEVSASPSTSCHMEQKRDKLAKMRSEIAELERKLGSSVASPARLREPIAIEDSPGPLPPPEESHPPVLRRARSKRRNPDLEETQIWTDGHPEPAPTALVLEPPDAVDVDVDVEMSLARQQFLLCPQRAKLRRPWFPPRAEAVAVVGQPWLPTTPVLVSSGAHGADGARRAVQPVVGRLMSTEVPAAVRAVRMLPDVCVT</sequence>
<dbReference type="EMBL" id="CAJNJA010008304">
    <property type="protein sequence ID" value="CAE7235004.1"/>
    <property type="molecule type" value="Genomic_DNA"/>
</dbReference>
<accession>A0A812KRV3</accession>
<proteinExistence type="predicted"/>
<dbReference type="AlphaFoldDB" id="A0A812KRV3"/>
<evidence type="ECO:0000313" key="2">
    <source>
        <dbReference type="EMBL" id="CAE7235004.1"/>
    </source>
</evidence>
<keyword evidence="3" id="KW-1185">Reference proteome</keyword>
<feature type="region of interest" description="Disordered" evidence="1">
    <location>
        <begin position="11"/>
        <end position="191"/>
    </location>
</feature>
<dbReference type="Proteomes" id="UP000601435">
    <property type="component" value="Unassembled WGS sequence"/>
</dbReference>
<reference evidence="2" key="1">
    <citation type="submission" date="2021-02" db="EMBL/GenBank/DDBJ databases">
        <authorList>
            <person name="Dougan E. K."/>
            <person name="Rhodes N."/>
            <person name="Thang M."/>
            <person name="Chan C."/>
        </authorList>
    </citation>
    <scope>NUCLEOTIDE SEQUENCE</scope>
</reference>
<name>A0A812KRV3_9DINO</name>
<feature type="non-terminal residue" evidence="2">
    <location>
        <position position="1"/>
    </location>
</feature>
<feature type="compositionally biased region" description="Basic and acidic residues" evidence="1">
    <location>
        <begin position="112"/>
        <end position="133"/>
    </location>
</feature>
<protein>
    <submittedName>
        <fullName evidence="2">Uncharacterized protein</fullName>
    </submittedName>
</protein>
<evidence type="ECO:0000313" key="3">
    <source>
        <dbReference type="Proteomes" id="UP000601435"/>
    </source>
</evidence>
<feature type="compositionally biased region" description="Acidic residues" evidence="1">
    <location>
        <begin position="71"/>
        <end position="99"/>
    </location>
</feature>